<feature type="chain" id="PRO_5040292739" description="ThuA-like domain-containing protein" evidence="2">
    <location>
        <begin position="28"/>
        <end position="338"/>
    </location>
</feature>
<evidence type="ECO:0000256" key="1">
    <source>
        <dbReference type="SAM" id="MobiDB-lite"/>
    </source>
</evidence>
<dbReference type="EMBL" id="PUHQ01000028">
    <property type="protein sequence ID" value="KAG0662224.1"/>
    <property type="molecule type" value="Genomic_DNA"/>
</dbReference>
<accession>A0A9P6W2T6</accession>
<evidence type="ECO:0000256" key="2">
    <source>
        <dbReference type="SAM" id="SignalP"/>
    </source>
</evidence>
<dbReference type="Gene3D" id="3.40.50.880">
    <property type="match status" value="1"/>
</dbReference>
<organism evidence="4 5">
    <name type="scientific">Rhodotorula mucilaginosa</name>
    <name type="common">Yeast</name>
    <name type="synonym">Rhodotorula rubra</name>
    <dbReference type="NCBI Taxonomy" id="5537"/>
    <lineage>
        <taxon>Eukaryota</taxon>
        <taxon>Fungi</taxon>
        <taxon>Dikarya</taxon>
        <taxon>Basidiomycota</taxon>
        <taxon>Pucciniomycotina</taxon>
        <taxon>Microbotryomycetes</taxon>
        <taxon>Sporidiobolales</taxon>
        <taxon>Sporidiobolaceae</taxon>
        <taxon>Rhodotorula</taxon>
    </lineage>
</organism>
<feature type="compositionally biased region" description="Low complexity" evidence="1">
    <location>
        <begin position="280"/>
        <end position="311"/>
    </location>
</feature>
<dbReference type="OrthoDB" id="3482285at2759"/>
<evidence type="ECO:0000313" key="4">
    <source>
        <dbReference type="EMBL" id="KAG0662224.1"/>
    </source>
</evidence>
<dbReference type="Pfam" id="PF06283">
    <property type="entry name" value="ThuA"/>
    <property type="match status" value="1"/>
</dbReference>
<dbReference type="PANTHER" id="PTHR40469">
    <property type="entry name" value="SECRETED GLYCOSYL HYDROLASE"/>
    <property type="match status" value="1"/>
</dbReference>
<gene>
    <name evidence="4" type="ORF">C6P46_003410</name>
</gene>
<keyword evidence="2" id="KW-0732">Signal</keyword>
<dbReference type="InterPro" id="IPR029062">
    <property type="entry name" value="Class_I_gatase-like"/>
</dbReference>
<dbReference type="InterPro" id="IPR029010">
    <property type="entry name" value="ThuA-like"/>
</dbReference>
<keyword evidence="5" id="KW-1185">Reference proteome</keyword>
<feature type="signal peptide" evidence="2">
    <location>
        <begin position="1"/>
        <end position="27"/>
    </location>
</feature>
<feature type="region of interest" description="Disordered" evidence="1">
    <location>
        <begin position="276"/>
        <end position="311"/>
    </location>
</feature>
<feature type="domain" description="ThuA-like" evidence="3">
    <location>
        <begin position="32"/>
        <end position="265"/>
    </location>
</feature>
<evidence type="ECO:0000313" key="5">
    <source>
        <dbReference type="Proteomes" id="UP000777482"/>
    </source>
</evidence>
<evidence type="ECO:0000259" key="3">
    <source>
        <dbReference type="Pfam" id="PF06283"/>
    </source>
</evidence>
<dbReference type="AlphaFoldDB" id="A0A9P6W2T6"/>
<comment type="caution">
    <text evidence="4">The sequence shown here is derived from an EMBL/GenBank/DDBJ whole genome shotgun (WGS) entry which is preliminary data.</text>
</comment>
<dbReference type="Proteomes" id="UP000777482">
    <property type="component" value="Unassembled WGS sequence"/>
</dbReference>
<dbReference type="PANTHER" id="PTHR40469:SF2">
    <property type="entry name" value="GALACTOSE-BINDING DOMAIN-LIKE SUPERFAMILY PROTEIN"/>
    <property type="match status" value="1"/>
</dbReference>
<protein>
    <recommendedName>
        <fullName evidence="3">ThuA-like domain-containing protein</fullName>
    </recommendedName>
</protein>
<name>A0A9P6W2T6_RHOMI</name>
<proteinExistence type="predicted"/>
<dbReference type="SUPFAM" id="SSF52317">
    <property type="entry name" value="Class I glutamine amidotransferase-like"/>
    <property type="match status" value="1"/>
</dbReference>
<reference evidence="4 5" key="1">
    <citation type="submission" date="2020-11" db="EMBL/GenBank/DDBJ databases">
        <title>Kefir isolates.</title>
        <authorList>
            <person name="Marcisauskas S."/>
            <person name="Kim Y."/>
            <person name="Blasche S."/>
        </authorList>
    </citation>
    <scope>NUCLEOTIDE SEQUENCE [LARGE SCALE GENOMIC DNA]</scope>
    <source>
        <strain evidence="4 5">KR</strain>
    </source>
</reference>
<sequence length="338" mass="36076">MRGSTAARWGASLAAAAFLSLVSLAVAAPPEILVYYATAGYYHDSIQAAINALDDIGKTTSLYNATYSKDRNLFTDEQLQKFSAIVFLSNSDQVLDDSGEAALQQWLTQGGSLVGLHAGTACLFNDTAFGTAMGSWFDYHPTIQNVTFTKLVNHSTVDPLPDRYETYEEVYHFRTDPRDVNCTVLLSYDPSTVEDPAFGTRPYYQGSPPPIAWYREGQTVDLSNGTDANPPTMTGRTWMTSLGHTIEIWSDPTHLAHVEAGLRWALEPFEQATANGSVKSTSGATSASQSASASASAGTPSQAAASTPAPTSGALRHRVMSAGNAFAGWTIAVLALAL</sequence>